<feature type="signal peptide" evidence="2">
    <location>
        <begin position="1"/>
        <end position="22"/>
    </location>
</feature>
<dbReference type="PROSITE" id="PS51257">
    <property type="entry name" value="PROKAR_LIPOPROTEIN"/>
    <property type="match status" value="1"/>
</dbReference>
<organism evidence="3 4">
    <name type="scientific">Candidatus Kerfeldbacteria bacterium CG15_BIG_FIL_POST_REV_8_21_14_020_45_12</name>
    <dbReference type="NCBI Taxonomy" id="2014247"/>
    <lineage>
        <taxon>Bacteria</taxon>
        <taxon>Candidatus Kerfeldiibacteriota</taxon>
    </lineage>
</organism>
<evidence type="ECO:0000313" key="4">
    <source>
        <dbReference type="Proteomes" id="UP000230292"/>
    </source>
</evidence>
<dbReference type="InterPro" id="IPR029050">
    <property type="entry name" value="Immunoprotect_excell_Ig-like"/>
</dbReference>
<sequence>MNKLLKTAAVLGVLVFVGQSCGSGTTSTTNTSNTNSYMSDTSATMMEYNLDEDAAAGDFVHKVSSVELLDEIPESYTTEDFAIIAEPLPADEGFQWVHIEGSVTNNSNTTESLTSLGVSVVDSADHEFSVSTDTTIYVEDGLSPVYIDIQPTQTKSWEGYFMVPKTAEGLKLKVNDLQLLPEAEAVIDLGL</sequence>
<gene>
    <name evidence="3" type="ORF">COW24_00365</name>
</gene>
<feature type="chain" id="PRO_5014727713" evidence="2">
    <location>
        <begin position="23"/>
        <end position="191"/>
    </location>
</feature>
<name>A0A2M7H579_9BACT</name>
<reference evidence="3 4" key="1">
    <citation type="submission" date="2017-09" db="EMBL/GenBank/DDBJ databases">
        <title>Depth-based differentiation of microbial function through sediment-hosted aquifers and enrichment of novel symbionts in the deep terrestrial subsurface.</title>
        <authorList>
            <person name="Probst A.J."/>
            <person name="Ladd B."/>
            <person name="Jarett J.K."/>
            <person name="Geller-Mcgrath D.E."/>
            <person name="Sieber C.M."/>
            <person name="Emerson J.B."/>
            <person name="Anantharaman K."/>
            <person name="Thomas B.C."/>
            <person name="Malmstrom R."/>
            <person name="Stieglmeier M."/>
            <person name="Klingl A."/>
            <person name="Woyke T."/>
            <person name="Ryan C.M."/>
            <person name="Banfield J.F."/>
        </authorList>
    </citation>
    <scope>NUCLEOTIDE SEQUENCE [LARGE SCALE GENOMIC DNA]</scope>
    <source>
        <strain evidence="3">CG15_BIG_FIL_POST_REV_8_21_14_020_45_12</strain>
    </source>
</reference>
<dbReference type="Proteomes" id="UP000230292">
    <property type="component" value="Unassembled WGS sequence"/>
</dbReference>
<proteinExistence type="predicted"/>
<dbReference type="AlphaFoldDB" id="A0A2M7H579"/>
<keyword evidence="1 2" id="KW-0732">Signal</keyword>
<evidence type="ECO:0000256" key="1">
    <source>
        <dbReference type="ARBA" id="ARBA00022729"/>
    </source>
</evidence>
<dbReference type="EMBL" id="PFGC01000007">
    <property type="protein sequence ID" value="PIW37377.1"/>
    <property type="molecule type" value="Genomic_DNA"/>
</dbReference>
<evidence type="ECO:0000256" key="2">
    <source>
        <dbReference type="SAM" id="SignalP"/>
    </source>
</evidence>
<comment type="caution">
    <text evidence="3">The sequence shown here is derived from an EMBL/GenBank/DDBJ whole genome shotgun (WGS) entry which is preliminary data.</text>
</comment>
<evidence type="ECO:0000313" key="3">
    <source>
        <dbReference type="EMBL" id="PIW37377.1"/>
    </source>
</evidence>
<dbReference type="Gene3D" id="2.60.40.1240">
    <property type="match status" value="1"/>
</dbReference>
<accession>A0A2M7H579</accession>
<protein>
    <submittedName>
        <fullName evidence="3">Uncharacterized protein</fullName>
    </submittedName>
</protein>